<comment type="caution">
    <text evidence="1">The sequence shown here is derived from an EMBL/GenBank/DDBJ whole genome shotgun (WGS) entry which is preliminary data.</text>
</comment>
<reference evidence="1" key="1">
    <citation type="journal article" date="2021" name="Mol. Ecol. Resour.">
        <title>Apolygus lucorum genome provides insights into omnivorousness and mesophyll feeding.</title>
        <authorList>
            <person name="Liu Y."/>
            <person name="Liu H."/>
            <person name="Wang H."/>
            <person name="Huang T."/>
            <person name="Liu B."/>
            <person name="Yang B."/>
            <person name="Yin L."/>
            <person name="Li B."/>
            <person name="Zhang Y."/>
            <person name="Zhang S."/>
            <person name="Jiang F."/>
            <person name="Zhang X."/>
            <person name="Ren Y."/>
            <person name="Wang B."/>
            <person name="Wang S."/>
            <person name="Lu Y."/>
            <person name="Wu K."/>
            <person name="Fan W."/>
            <person name="Wang G."/>
        </authorList>
    </citation>
    <scope>NUCLEOTIDE SEQUENCE</scope>
    <source>
        <strain evidence="1">12Hb</strain>
    </source>
</reference>
<dbReference type="AlphaFoldDB" id="A0A6A4JN92"/>
<organism evidence="1 2">
    <name type="scientific">Apolygus lucorum</name>
    <name type="common">Small green plant bug</name>
    <name type="synonym">Lygocoris lucorum</name>
    <dbReference type="NCBI Taxonomy" id="248454"/>
    <lineage>
        <taxon>Eukaryota</taxon>
        <taxon>Metazoa</taxon>
        <taxon>Ecdysozoa</taxon>
        <taxon>Arthropoda</taxon>
        <taxon>Hexapoda</taxon>
        <taxon>Insecta</taxon>
        <taxon>Pterygota</taxon>
        <taxon>Neoptera</taxon>
        <taxon>Paraneoptera</taxon>
        <taxon>Hemiptera</taxon>
        <taxon>Heteroptera</taxon>
        <taxon>Panheteroptera</taxon>
        <taxon>Cimicomorpha</taxon>
        <taxon>Miridae</taxon>
        <taxon>Mirini</taxon>
        <taxon>Apolygus</taxon>
    </lineage>
</organism>
<dbReference type="Proteomes" id="UP000466442">
    <property type="component" value="Unassembled WGS sequence"/>
</dbReference>
<evidence type="ECO:0000313" key="1">
    <source>
        <dbReference type="EMBL" id="KAF6212075.1"/>
    </source>
</evidence>
<dbReference type="OrthoDB" id="6625137at2759"/>
<name>A0A6A4JN92_APOLU</name>
<evidence type="ECO:0008006" key="3">
    <source>
        <dbReference type="Google" id="ProtNLM"/>
    </source>
</evidence>
<accession>A0A6A4JN92</accession>
<evidence type="ECO:0000313" key="2">
    <source>
        <dbReference type="Proteomes" id="UP000466442"/>
    </source>
</evidence>
<gene>
    <name evidence="1" type="ORF">GE061_012595</name>
</gene>
<keyword evidence="2" id="KW-1185">Reference proteome</keyword>
<dbReference type="EMBL" id="WIXP02000004">
    <property type="protein sequence ID" value="KAF6212075.1"/>
    <property type="molecule type" value="Genomic_DNA"/>
</dbReference>
<proteinExistence type="predicted"/>
<protein>
    <recommendedName>
        <fullName evidence="3">MARVEL domain-containing protein</fullName>
    </recommendedName>
</protein>
<sequence length="165" mass="17895">MELLDSLINKFPSTSSCCCGCSLETGCKIIGWVQTIVSGIGLVLYVIILVSFALLITVSPGASIFGILITIISGLTYVGIFLLGLYLLSGVYHDDANKLKIWLYGNVILLSVHAVLFILDLIGSIFTLGLMIGPLLSTLIWMCVTVYCIAVVKSFRDERSRQPEA</sequence>